<evidence type="ECO:0000256" key="1">
    <source>
        <dbReference type="ARBA" id="ARBA00006151"/>
    </source>
</evidence>
<feature type="domain" description="Histone RNA hairpin-binding protein RNA-binding" evidence="4">
    <location>
        <begin position="128"/>
        <end position="196"/>
    </location>
</feature>
<gene>
    <name evidence="5" type="ORF">R5R35_007852</name>
</gene>
<feature type="region of interest" description="Disordered" evidence="3">
    <location>
        <begin position="1"/>
        <end position="26"/>
    </location>
</feature>
<protein>
    <recommendedName>
        <fullName evidence="4">Histone RNA hairpin-binding protein RNA-binding domain-containing protein</fullName>
    </recommendedName>
</protein>
<keyword evidence="2" id="KW-0694">RNA-binding</keyword>
<dbReference type="GO" id="GO:0006398">
    <property type="term" value="P:mRNA 3'-end processing by stem-loop binding and cleavage"/>
    <property type="evidence" value="ECO:0007669"/>
    <property type="project" value="TreeGrafter"/>
</dbReference>
<dbReference type="GO" id="GO:0071207">
    <property type="term" value="F:histone pre-mRNA stem-loop binding"/>
    <property type="evidence" value="ECO:0007669"/>
    <property type="project" value="TreeGrafter"/>
</dbReference>
<feature type="compositionally biased region" description="Basic and acidic residues" evidence="3">
    <location>
        <begin position="96"/>
        <end position="107"/>
    </location>
</feature>
<reference evidence="5 6" key="1">
    <citation type="submission" date="2024-03" db="EMBL/GenBank/DDBJ databases">
        <title>The genome assembly and annotation of the cricket Gryllus longicercus Weissman &amp; Gray.</title>
        <authorList>
            <person name="Szrajer S."/>
            <person name="Gray D."/>
            <person name="Ylla G."/>
        </authorList>
    </citation>
    <scope>NUCLEOTIDE SEQUENCE [LARGE SCALE GENOMIC DNA]</scope>
    <source>
        <strain evidence="5">DAG 2021-001</strain>
        <tissue evidence="5">Whole body minus gut</tissue>
    </source>
</reference>
<dbReference type="GO" id="GO:0071204">
    <property type="term" value="C:histone pre-mRNA 3'end processing complex"/>
    <property type="evidence" value="ECO:0007669"/>
    <property type="project" value="TreeGrafter"/>
</dbReference>
<dbReference type="GO" id="GO:0007076">
    <property type="term" value="P:mitotic chromosome condensation"/>
    <property type="evidence" value="ECO:0007669"/>
    <property type="project" value="UniProtKB-ARBA"/>
</dbReference>
<proteinExistence type="inferred from homology"/>
<dbReference type="AlphaFoldDB" id="A0AAN9YY89"/>
<dbReference type="Gene3D" id="1.10.8.1120">
    <property type="entry name" value="Histone RNA hairpin-binding protein RNA-binding domain"/>
    <property type="match status" value="1"/>
</dbReference>
<dbReference type="FunFam" id="1.10.8.1120:FF:000001">
    <property type="entry name" value="Histone RNA hairpin-binding protein-like"/>
    <property type="match status" value="1"/>
</dbReference>
<evidence type="ECO:0000256" key="3">
    <source>
        <dbReference type="SAM" id="MobiDB-lite"/>
    </source>
</evidence>
<evidence type="ECO:0000313" key="5">
    <source>
        <dbReference type="EMBL" id="KAK7789379.1"/>
    </source>
</evidence>
<sequence length="234" mass="27683">MSDLDIKHEVTELTKSPSNSKETRKLQHWKTSYWNNFGSNSEHSENSEGTQSFAPKLNVFQQRMAKRARKVGTWDTKRKRTQDDDITFHDNKVHRDSSWANNHRDGSFNESQRSPQNFKSKRRLVIETDPSILARRQKQIDYGKNTICYDEYRRCVPKDKRQRNDPSTPPKNIQFSRRAWDGLIKVWRQKLHSWDPPQNASMQTLGGKEDKMAALKAVSRRESFTKRNQKWCWG</sequence>
<feature type="compositionally biased region" description="Polar residues" evidence="3">
    <location>
        <begin position="108"/>
        <end position="118"/>
    </location>
</feature>
<evidence type="ECO:0000313" key="6">
    <source>
        <dbReference type="Proteomes" id="UP001378592"/>
    </source>
</evidence>
<dbReference type="PANTHER" id="PTHR17408">
    <property type="entry name" value="HISTONE RNA HAIRPIN-BINDING PROTEIN"/>
    <property type="match status" value="1"/>
</dbReference>
<dbReference type="Proteomes" id="UP001378592">
    <property type="component" value="Unassembled WGS sequence"/>
</dbReference>
<dbReference type="PANTHER" id="PTHR17408:SF0">
    <property type="entry name" value="HISTONE RNA HAIRPIN-BINDING PROTEIN"/>
    <property type="match status" value="1"/>
</dbReference>
<dbReference type="Pfam" id="PF15247">
    <property type="entry name" value="SLBP_RNA_bind"/>
    <property type="match status" value="1"/>
</dbReference>
<dbReference type="InterPro" id="IPR038294">
    <property type="entry name" value="SLBP_RNA_bind_sf"/>
</dbReference>
<dbReference type="InterPro" id="IPR029344">
    <property type="entry name" value="SLBP_RNA_bind"/>
</dbReference>
<feature type="region of interest" description="Disordered" evidence="3">
    <location>
        <begin position="96"/>
        <end position="122"/>
    </location>
</feature>
<dbReference type="GO" id="GO:0003729">
    <property type="term" value="F:mRNA binding"/>
    <property type="evidence" value="ECO:0007669"/>
    <property type="project" value="InterPro"/>
</dbReference>
<evidence type="ECO:0000259" key="4">
    <source>
        <dbReference type="Pfam" id="PF15247"/>
    </source>
</evidence>
<feature type="compositionally biased region" description="Basic and acidic residues" evidence="3">
    <location>
        <begin position="1"/>
        <end position="12"/>
    </location>
</feature>
<dbReference type="GO" id="GO:0005737">
    <property type="term" value="C:cytoplasm"/>
    <property type="evidence" value="ECO:0007669"/>
    <property type="project" value="TreeGrafter"/>
</dbReference>
<dbReference type="EMBL" id="JAZDUA010000771">
    <property type="protein sequence ID" value="KAK7789379.1"/>
    <property type="molecule type" value="Genomic_DNA"/>
</dbReference>
<organism evidence="5 6">
    <name type="scientific">Gryllus longicercus</name>
    <dbReference type="NCBI Taxonomy" id="2509291"/>
    <lineage>
        <taxon>Eukaryota</taxon>
        <taxon>Metazoa</taxon>
        <taxon>Ecdysozoa</taxon>
        <taxon>Arthropoda</taxon>
        <taxon>Hexapoda</taxon>
        <taxon>Insecta</taxon>
        <taxon>Pterygota</taxon>
        <taxon>Neoptera</taxon>
        <taxon>Polyneoptera</taxon>
        <taxon>Orthoptera</taxon>
        <taxon>Ensifera</taxon>
        <taxon>Gryllidea</taxon>
        <taxon>Grylloidea</taxon>
        <taxon>Gryllidae</taxon>
        <taxon>Gryllinae</taxon>
        <taxon>Gryllus</taxon>
    </lineage>
</organism>
<comment type="similarity">
    <text evidence="1">Belongs to the SLBP family.</text>
</comment>
<comment type="caution">
    <text evidence="5">The sequence shown here is derived from an EMBL/GenBank/DDBJ whole genome shotgun (WGS) entry which is preliminary data.</text>
</comment>
<dbReference type="GO" id="GO:0051028">
    <property type="term" value="P:mRNA transport"/>
    <property type="evidence" value="ECO:0007669"/>
    <property type="project" value="TreeGrafter"/>
</dbReference>
<dbReference type="InterPro" id="IPR026502">
    <property type="entry name" value="SLBP1/SLBP2"/>
</dbReference>
<evidence type="ECO:0000256" key="2">
    <source>
        <dbReference type="ARBA" id="ARBA00022884"/>
    </source>
</evidence>
<name>A0AAN9YY89_9ORTH</name>
<keyword evidence="6" id="KW-1185">Reference proteome</keyword>
<accession>A0AAN9YY89</accession>